<dbReference type="EMBL" id="QBKS01000001">
    <property type="protein sequence ID" value="PTX55460.1"/>
    <property type="molecule type" value="Genomic_DNA"/>
</dbReference>
<evidence type="ECO:0000313" key="1">
    <source>
        <dbReference type="EMBL" id="PTX55460.1"/>
    </source>
</evidence>
<sequence length="279" mass="31063">MAGSIRDIINQQDDEIYDRFDSYLPVFEEEVERYAASNGLVPGGGSPEVAQCSAQYFPTQPSNSTKFYALEISVYINGSGVQGGHPTNPTNGAARLPTAAELDRNLIRSASPQNTRIQISLDARSTFCQIHRVRERALEGNQRFLPCDHSQKYYIRLMSDTYVGDSGDYIRGYWVAEGLDPDHPSLINEANANAYGNSLGRPVARSGPGTGQFAPDTTEMVTCRNFLYTGPLLDGDEQTIDRLLVEMETRGVTYNGQQIAPSHRRTGYNNLIFEQIWYD</sequence>
<organism evidence="1 2">
    <name type="scientific">Litoreibacter ponti</name>
    <dbReference type="NCBI Taxonomy" id="1510457"/>
    <lineage>
        <taxon>Bacteria</taxon>
        <taxon>Pseudomonadati</taxon>
        <taxon>Pseudomonadota</taxon>
        <taxon>Alphaproteobacteria</taxon>
        <taxon>Rhodobacterales</taxon>
        <taxon>Roseobacteraceae</taxon>
        <taxon>Litoreibacter</taxon>
    </lineage>
</organism>
<gene>
    <name evidence="1" type="ORF">C8N43_0098</name>
</gene>
<reference evidence="1 2" key="1">
    <citation type="submission" date="2018-04" db="EMBL/GenBank/DDBJ databases">
        <title>Genomic Encyclopedia of Archaeal and Bacterial Type Strains, Phase II (KMG-II): from individual species to whole genera.</title>
        <authorList>
            <person name="Goeker M."/>
        </authorList>
    </citation>
    <scope>NUCLEOTIDE SEQUENCE [LARGE SCALE GENOMIC DNA]</scope>
    <source>
        <strain evidence="1 2">DSM 100977</strain>
    </source>
</reference>
<comment type="caution">
    <text evidence="1">The sequence shown here is derived from an EMBL/GenBank/DDBJ whole genome shotgun (WGS) entry which is preliminary data.</text>
</comment>
<dbReference type="AlphaFoldDB" id="A0A2T6BHC4"/>
<evidence type="ECO:0000313" key="2">
    <source>
        <dbReference type="Proteomes" id="UP000243978"/>
    </source>
</evidence>
<name>A0A2T6BHC4_9RHOB</name>
<proteinExistence type="predicted"/>
<dbReference type="RefSeq" id="WP_107843746.1">
    <property type="nucleotide sequence ID" value="NZ_QBKS01000001.1"/>
</dbReference>
<keyword evidence="2" id="KW-1185">Reference proteome</keyword>
<protein>
    <submittedName>
        <fullName evidence="1">Uncharacterized protein</fullName>
    </submittedName>
</protein>
<accession>A0A2T6BHC4</accession>
<dbReference type="Proteomes" id="UP000243978">
    <property type="component" value="Unassembled WGS sequence"/>
</dbReference>